<dbReference type="GeneID" id="113423338"/>
<reference evidence="3" key="1">
    <citation type="submission" date="2025-08" db="UniProtKB">
        <authorList>
            <consortium name="RefSeq"/>
        </authorList>
    </citation>
    <scope>IDENTIFICATION</scope>
</reference>
<protein>
    <submittedName>
        <fullName evidence="3">Neugrin</fullName>
    </submittedName>
</protein>
<organism evidence="2 3">
    <name type="scientific">Notechis scutatus</name>
    <name type="common">mainland tiger snake</name>
    <dbReference type="NCBI Taxonomy" id="8663"/>
    <lineage>
        <taxon>Eukaryota</taxon>
        <taxon>Metazoa</taxon>
        <taxon>Chordata</taxon>
        <taxon>Craniata</taxon>
        <taxon>Vertebrata</taxon>
        <taxon>Euteleostomi</taxon>
        <taxon>Lepidosauria</taxon>
        <taxon>Squamata</taxon>
        <taxon>Bifurcata</taxon>
        <taxon>Unidentata</taxon>
        <taxon>Episquamata</taxon>
        <taxon>Toxicofera</taxon>
        <taxon>Serpentes</taxon>
        <taxon>Colubroidea</taxon>
        <taxon>Elapidae</taxon>
        <taxon>Hydrophiinae</taxon>
        <taxon>Notechis</taxon>
    </lineage>
</organism>
<dbReference type="CTD" id="51335"/>
<dbReference type="GO" id="GO:0005634">
    <property type="term" value="C:nucleus"/>
    <property type="evidence" value="ECO:0007669"/>
    <property type="project" value="TreeGrafter"/>
</dbReference>
<evidence type="ECO:0000313" key="3">
    <source>
        <dbReference type="RefSeq" id="XP_026540470.1"/>
    </source>
</evidence>
<feature type="region of interest" description="Disordered" evidence="1">
    <location>
        <begin position="158"/>
        <end position="208"/>
    </location>
</feature>
<dbReference type="RefSeq" id="XP_026540470.1">
    <property type="nucleotide sequence ID" value="XM_026684685.1"/>
</dbReference>
<dbReference type="PANTHER" id="PTHR13475">
    <property type="entry name" value="NEUGRIN"/>
    <property type="match status" value="1"/>
</dbReference>
<feature type="compositionally biased region" description="Basic and acidic residues" evidence="1">
    <location>
        <begin position="111"/>
        <end position="123"/>
    </location>
</feature>
<evidence type="ECO:0000313" key="2">
    <source>
        <dbReference type="Proteomes" id="UP000504612"/>
    </source>
</evidence>
<dbReference type="Proteomes" id="UP000504612">
    <property type="component" value="Unplaced"/>
</dbReference>
<dbReference type="Pfam" id="PF06413">
    <property type="entry name" value="Neugrin"/>
    <property type="match status" value="1"/>
</dbReference>
<evidence type="ECO:0000256" key="1">
    <source>
        <dbReference type="SAM" id="MobiDB-lite"/>
    </source>
</evidence>
<proteinExistence type="predicted"/>
<accession>A0A6J1VCG6</accession>
<feature type="region of interest" description="Disordered" evidence="1">
    <location>
        <begin position="111"/>
        <end position="141"/>
    </location>
</feature>
<dbReference type="KEGG" id="nss:113423338"/>
<name>A0A6J1VCG6_9SAUR</name>
<dbReference type="AlphaFoldDB" id="A0A6J1VCG6"/>
<dbReference type="InterPro" id="IPR010487">
    <property type="entry name" value="NGRN/Rrg9"/>
</dbReference>
<feature type="compositionally biased region" description="Low complexity" evidence="1">
    <location>
        <begin position="124"/>
        <end position="141"/>
    </location>
</feature>
<feature type="compositionally biased region" description="Low complexity" evidence="1">
    <location>
        <begin position="199"/>
        <end position="208"/>
    </location>
</feature>
<gene>
    <name evidence="3" type="primary">NGRN</name>
</gene>
<dbReference type="PANTHER" id="PTHR13475:SF3">
    <property type="entry name" value="NEUGRIN"/>
    <property type="match status" value="1"/>
</dbReference>
<keyword evidence="2" id="KW-1185">Reference proteome</keyword>
<sequence>MKPPRVPDPRKLLAGLAAARADGGVPALDEQLQEVERRLQCRARQTRERRLRKLMGPPEAPEPRALSLRAMEQIRYLRSAFPEEWPADRLAQGFGVTPEVIYRVLKSRFRPSPERGLKQDARAGARPSPAPACGAAPAALEPPARLWQEGAAASRARLPGLVAGGPSVAVGRRPEGARGSAGKAGKARAPRSRSKEAPGEGPEGPAAS</sequence>